<dbReference type="InterPro" id="IPR050777">
    <property type="entry name" value="SET2_Histone-Lys_MeTrsfase"/>
</dbReference>
<dbReference type="PANTHER" id="PTHR22884">
    <property type="entry name" value="SET DOMAIN PROTEINS"/>
    <property type="match status" value="1"/>
</dbReference>
<keyword evidence="3" id="KW-0489">Methyltransferase</keyword>
<reference evidence="8" key="1">
    <citation type="journal article" date="2019" name="Int. J. Syst. Evol. Microbiol.">
        <title>The Global Catalogue of Microorganisms (GCM) 10K type strain sequencing project: providing services to taxonomists for standard genome sequencing and annotation.</title>
        <authorList>
            <consortium name="The Broad Institute Genomics Platform"/>
            <consortium name="The Broad Institute Genome Sequencing Center for Infectious Disease"/>
            <person name="Wu L."/>
            <person name="Ma J."/>
        </authorList>
    </citation>
    <scope>NUCLEOTIDE SEQUENCE [LARGE SCALE GENOMIC DNA]</scope>
    <source>
        <strain evidence="8">JCM 32105</strain>
    </source>
</reference>
<keyword evidence="5" id="KW-0949">S-adenosyl-L-methionine</keyword>
<dbReference type="SUPFAM" id="SSF82199">
    <property type="entry name" value="SET domain"/>
    <property type="match status" value="1"/>
</dbReference>
<dbReference type="PROSITE" id="PS50280">
    <property type="entry name" value="SET"/>
    <property type="match status" value="1"/>
</dbReference>
<evidence type="ECO:0000256" key="4">
    <source>
        <dbReference type="ARBA" id="ARBA00022679"/>
    </source>
</evidence>
<dbReference type="Gene3D" id="2.170.270.10">
    <property type="entry name" value="SET domain"/>
    <property type="match status" value="1"/>
</dbReference>
<keyword evidence="8" id="KW-1185">Reference proteome</keyword>
<organism evidence="7 8">
    <name type="scientific">Nemorincola caseinilytica</name>
    <dbReference type="NCBI Taxonomy" id="2054315"/>
    <lineage>
        <taxon>Bacteria</taxon>
        <taxon>Pseudomonadati</taxon>
        <taxon>Bacteroidota</taxon>
        <taxon>Chitinophagia</taxon>
        <taxon>Chitinophagales</taxon>
        <taxon>Chitinophagaceae</taxon>
        <taxon>Nemorincola</taxon>
    </lineage>
</organism>
<protein>
    <submittedName>
        <fullName evidence="7">SET domain-containing protein-lysine N-methyltransferase</fullName>
    </submittedName>
</protein>
<evidence type="ECO:0000256" key="5">
    <source>
        <dbReference type="ARBA" id="ARBA00022691"/>
    </source>
</evidence>
<dbReference type="EMBL" id="BAABFA010000008">
    <property type="protein sequence ID" value="GAA4463357.1"/>
    <property type="molecule type" value="Genomic_DNA"/>
</dbReference>
<dbReference type="RefSeq" id="WP_345079947.1">
    <property type="nucleotide sequence ID" value="NZ_BAABFA010000008.1"/>
</dbReference>
<dbReference type="Proteomes" id="UP001500067">
    <property type="component" value="Unassembled WGS sequence"/>
</dbReference>
<evidence type="ECO:0000256" key="3">
    <source>
        <dbReference type="ARBA" id="ARBA00022603"/>
    </source>
</evidence>
<comment type="subcellular location">
    <subcellularLocation>
        <location evidence="1">Chromosome</location>
    </subcellularLocation>
</comment>
<evidence type="ECO:0000256" key="2">
    <source>
        <dbReference type="ARBA" id="ARBA00022454"/>
    </source>
</evidence>
<evidence type="ECO:0000256" key="1">
    <source>
        <dbReference type="ARBA" id="ARBA00004286"/>
    </source>
</evidence>
<evidence type="ECO:0000313" key="7">
    <source>
        <dbReference type="EMBL" id="GAA4463357.1"/>
    </source>
</evidence>
<evidence type="ECO:0000313" key="8">
    <source>
        <dbReference type="Proteomes" id="UP001500067"/>
    </source>
</evidence>
<dbReference type="InterPro" id="IPR001214">
    <property type="entry name" value="SET_dom"/>
</dbReference>
<dbReference type="SMART" id="SM00317">
    <property type="entry name" value="SET"/>
    <property type="match status" value="1"/>
</dbReference>
<proteinExistence type="predicted"/>
<feature type="domain" description="SET" evidence="6">
    <location>
        <begin position="21"/>
        <end position="129"/>
    </location>
</feature>
<sequence length="150" mass="16494">MSKAAYLCDMSAQVHTFPIFYPLTVKASRIHGKGVYTGAAIPARKKIGSLGGAVITKREARRRAKQLESIAIVELWNGMAIDASVNGNELRYINHSCRPNAYMRTIGYHVEFYALRDIAPGEELSCNYGETHHDGQKRCTCGAPGCVGYI</sequence>
<keyword evidence="4" id="KW-0808">Transferase</keyword>
<gene>
    <name evidence="7" type="ORF">GCM10023093_11620</name>
</gene>
<comment type="caution">
    <text evidence="7">The sequence shown here is derived from an EMBL/GenBank/DDBJ whole genome shotgun (WGS) entry which is preliminary data.</text>
</comment>
<name>A0ABP8NC34_9BACT</name>
<evidence type="ECO:0000259" key="6">
    <source>
        <dbReference type="PROSITE" id="PS50280"/>
    </source>
</evidence>
<keyword evidence="2" id="KW-0158">Chromosome</keyword>
<dbReference type="Pfam" id="PF00856">
    <property type="entry name" value="SET"/>
    <property type="match status" value="1"/>
</dbReference>
<accession>A0ABP8NC34</accession>
<dbReference type="InterPro" id="IPR046341">
    <property type="entry name" value="SET_dom_sf"/>
</dbReference>